<organism evidence="3 4">
    <name type="scientific">Streptacidiphilus jiangxiensis</name>
    <dbReference type="NCBI Taxonomy" id="235985"/>
    <lineage>
        <taxon>Bacteria</taxon>
        <taxon>Bacillati</taxon>
        <taxon>Actinomycetota</taxon>
        <taxon>Actinomycetes</taxon>
        <taxon>Kitasatosporales</taxon>
        <taxon>Streptomycetaceae</taxon>
        <taxon>Streptacidiphilus</taxon>
    </lineage>
</organism>
<reference evidence="4" key="1">
    <citation type="submission" date="2016-10" db="EMBL/GenBank/DDBJ databases">
        <authorList>
            <person name="Varghese N."/>
        </authorList>
    </citation>
    <scope>NUCLEOTIDE SEQUENCE [LARGE SCALE GENOMIC DNA]</scope>
    <source>
        <strain evidence="4">DSM 45096 / BCRC 16803 / CGMCC 4.1857 / CIP 109030 / JCM 12277 / KCTC 19219 / NBRC 100920 / 33214</strain>
    </source>
</reference>
<protein>
    <recommendedName>
        <fullName evidence="2">Histidine kinase/HSP90-like ATPase domain-containing protein</fullName>
    </recommendedName>
</protein>
<accession>A0A1H7GJM5</accession>
<keyword evidence="1" id="KW-0723">Serine/threonine-protein kinase</keyword>
<keyword evidence="1" id="KW-0808">Transferase</keyword>
<dbReference type="PANTHER" id="PTHR35526">
    <property type="entry name" value="ANTI-SIGMA-F FACTOR RSBW-RELATED"/>
    <property type="match status" value="1"/>
</dbReference>
<name>A0A1H7GJM5_STRJI</name>
<dbReference type="STRING" id="235985.SAMN05414137_101644"/>
<dbReference type="Proteomes" id="UP000183015">
    <property type="component" value="Unassembled WGS sequence"/>
</dbReference>
<dbReference type="PANTHER" id="PTHR35526:SF3">
    <property type="entry name" value="ANTI-SIGMA-F FACTOR RSBW"/>
    <property type="match status" value="1"/>
</dbReference>
<dbReference type="InterPro" id="IPR050267">
    <property type="entry name" value="Anti-sigma-factor_SerPK"/>
</dbReference>
<dbReference type="AlphaFoldDB" id="A0A1H7GJM5"/>
<sequence>MIVERSELVDTAGSGALEEELQSLARLLSPEGDGAALVALPGVTARARRLTLSALESWGLGGHGEVAEQLVAELVANAVRHTGGRTFVLRVLRGSGRIRIELRDPSRALPCLIRGDVEDEAGRGLCLVDQLADRWGVDVLSHGKSVWFELRTRPAV</sequence>
<dbReference type="EMBL" id="FOAZ01000001">
    <property type="protein sequence ID" value="SEK36055.1"/>
    <property type="molecule type" value="Genomic_DNA"/>
</dbReference>
<dbReference type="Gene3D" id="3.30.565.10">
    <property type="entry name" value="Histidine kinase-like ATPase, C-terminal domain"/>
    <property type="match status" value="1"/>
</dbReference>
<evidence type="ECO:0000313" key="3">
    <source>
        <dbReference type="EMBL" id="SEK36055.1"/>
    </source>
</evidence>
<dbReference type="InterPro" id="IPR003594">
    <property type="entry name" value="HATPase_dom"/>
</dbReference>
<dbReference type="InterPro" id="IPR036890">
    <property type="entry name" value="HATPase_C_sf"/>
</dbReference>
<keyword evidence="4" id="KW-1185">Reference proteome</keyword>
<evidence type="ECO:0000259" key="2">
    <source>
        <dbReference type="Pfam" id="PF13581"/>
    </source>
</evidence>
<dbReference type="eggNOG" id="COG4585">
    <property type="taxonomic scope" value="Bacteria"/>
</dbReference>
<dbReference type="CDD" id="cd16936">
    <property type="entry name" value="HATPase_RsbW-like"/>
    <property type="match status" value="1"/>
</dbReference>
<keyword evidence="1" id="KW-0418">Kinase</keyword>
<evidence type="ECO:0000313" key="4">
    <source>
        <dbReference type="Proteomes" id="UP000183015"/>
    </source>
</evidence>
<dbReference type="Pfam" id="PF13581">
    <property type="entry name" value="HATPase_c_2"/>
    <property type="match status" value="1"/>
</dbReference>
<evidence type="ECO:0000256" key="1">
    <source>
        <dbReference type="ARBA" id="ARBA00022527"/>
    </source>
</evidence>
<feature type="domain" description="Histidine kinase/HSP90-like ATPase" evidence="2">
    <location>
        <begin position="43"/>
        <end position="147"/>
    </location>
</feature>
<dbReference type="SUPFAM" id="SSF55874">
    <property type="entry name" value="ATPase domain of HSP90 chaperone/DNA topoisomerase II/histidine kinase"/>
    <property type="match status" value="1"/>
</dbReference>
<proteinExistence type="predicted"/>
<gene>
    <name evidence="3" type="ORF">SAMN05414137_101644</name>
</gene>